<name>A0A482GEM9_BPGOS</name>
<gene>
    <name evidence="1" type="ORF">Goslar_00222</name>
</gene>
<proteinExistence type="predicted"/>
<evidence type="ECO:0000313" key="2">
    <source>
        <dbReference type="Proteomes" id="UP000294673"/>
    </source>
</evidence>
<dbReference type="Proteomes" id="UP000294673">
    <property type="component" value="Segment"/>
</dbReference>
<dbReference type="EMBL" id="MK327938">
    <property type="protein sequence ID" value="QBO64014.1"/>
    <property type="molecule type" value="Genomic_DNA"/>
</dbReference>
<accession>A0A482GEM9</accession>
<evidence type="ECO:0000313" key="1">
    <source>
        <dbReference type="EMBL" id="QBO64014.1"/>
    </source>
</evidence>
<organism evidence="1 2">
    <name type="scientific">Escherichia phage vB_EcoM_Goslar</name>
    <dbReference type="NCBI Taxonomy" id="2502409"/>
    <lineage>
        <taxon>Viruses</taxon>
        <taxon>Duplodnaviria</taxon>
        <taxon>Heunggongvirae</taxon>
        <taxon>Uroviricota</taxon>
        <taxon>Caudoviricetes</taxon>
        <taxon>Chimalliviridae</taxon>
        <taxon>Goslarvirus</taxon>
        <taxon>Goslarvirus goslar</taxon>
    </lineage>
</organism>
<sequence>MQEERDMPKSPDVIMQASEKATKLAVSVYGPCHQELSYVDLLHAAERALAWTLYIHKHAYQASFNAVKEAVSPMLIDLAGRKAIGTISTEEERSTLHEILGVADAYGISLAVMEPQQITFDVLNDRASIVRQQIGRAMEHPSLPAVLTYFNTVYWGYTLHPEIASPGSVIPCVDLLIRLLCNTTMEPLRSPHVLLTDEELDELRAISPTARSMVQLYRYLQKADEQDFMWEDPSEGDSDGEEDIKQTRNYKVIRFARNVAALLEKS</sequence>
<reference evidence="1 2" key="1">
    <citation type="submission" date="2018-12" db="EMBL/GenBank/DDBJ databases">
        <title>Still something new to discover - new insights into E. coli phage diversity and taxonomy.</title>
        <authorList>
            <person name="Korf I.H.E."/>
            <person name="Adriaennsens E."/>
            <person name="Dreiseikelmann B."/>
            <person name="Kropinski A."/>
            <person name="Nimtz M."/>
            <person name="Meier-Kolthoff J.P."/>
            <person name="Rohde M."/>
            <person name="van Raaij M."/>
            <person name="Wittmann J."/>
        </authorList>
    </citation>
    <scope>NUCLEOTIDE SEQUENCE [LARGE SCALE GENOMIC DNA]</scope>
</reference>
<protein>
    <submittedName>
        <fullName evidence="1">Uncharacterized protein</fullName>
    </submittedName>
</protein>
<organismHost>
    <name type="scientific">Escherichia coli</name>
    <dbReference type="NCBI Taxonomy" id="562"/>
</organismHost>
<keyword evidence="2" id="KW-1185">Reference proteome</keyword>